<accession>A0AC60QQ51</accession>
<organism evidence="1 2">
    <name type="scientific">Ixodes persulcatus</name>
    <name type="common">Taiga tick</name>
    <dbReference type="NCBI Taxonomy" id="34615"/>
    <lineage>
        <taxon>Eukaryota</taxon>
        <taxon>Metazoa</taxon>
        <taxon>Ecdysozoa</taxon>
        <taxon>Arthropoda</taxon>
        <taxon>Chelicerata</taxon>
        <taxon>Arachnida</taxon>
        <taxon>Acari</taxon>
        <taxon>Parasitiformes</taxon>
        <taxon>Ixodida</taxon>
        <taxon>Ixodoidea</taxon>
        <taxon>Ixodidae</taxon>
        <taxon>Ixodinae</taxon>
        <taxon>Ixodes</taxon>
    </lineage>
</organism>
<gene>
    <name evidence="1" type="ORF">HPB47_016736</name>
</gene>
<evidence type="ECO:0000313" key="1">
    <source>
        <dbReference type="EMBL" id="KAG0439155.1"/>
    </source>
</evidence>
<protein>
    <submittedName>
        <fullName evidence="1">Uncharacterized protein</fullName>
    </submittedName>
</protein>
<dbReference type="Proteomes" id="UP000805193">
    <property type="component" value="Unassembled WGS sequence"/>
</dbReference>
<reference evidence="1 2" key="1">
    <citation type="journal article" date="2020" name="Cell">
        <title>Large-Scale Comparative Analyses of Tick Genomes Elucidate Their Genetic Diversity and Vector Capacities.</title>
        <authorList>
            <consortium name="Tick Genome and Microbiome Consortium (TIGMIC)"/>
            <person name="Jia N."/>
            <person name="Wang J."/>
            <person name="Shi W."/>
            <person name="Du L."/>
            <person name="Sun Y."/>
            <person name="Zhan W."/>
            <person name="Jiang J.F."/>
            <person name="Wang Q."/>
            <person name="Zhang B."/>
            <person name="Ji P."/>
            <person name="Bell-Sakyi L."/>
            <person name="Cui X.M."/>
            <person name="Yuan T.T."/>
            <person name="Jiang B.G."/>
            <person name="Yang W.F."/>
            <person name="Lam T.T."/>
            <person name="Chang Q.C."/>
            <person name="Ding S.J."/>
            <person name="Wang X.J."/>
            <person name="Zhu J.G."/>
            <person name="Ruan X.D."/>
            <person name="Zhao L."/>
            <person name="Wei J.T."/>
            <person name="Ye R.Z."/>
            <person name="Que T.C."/>
            <person name="Du C.H."/>
            <person name="Zhou Y.H."/>
            <person name="Cheng J.X."/>
            <person name="Dai P.F."/>
            <person name="Guo W.B."/>
            <person name="Han X.H."/>
            <person name="Huang E.J."/>
            <person name="Li L.F."/>
            <person name="Wei W."/>
            <person name="Gao Y.C."/>
            <person name="Liu J.Z."/>
            <person name="Shao H.Z."/>
            <person name="Wang X."/>
            <person name="Wang C.C."/>
            <person name="Yang T.C."/>
            <person name="Huo Q.B."/>
            <person name="Li W."/>
            <person name="Chen H.Y."/>
            <person name="Chen S.E."/>
            <person name="Zhou L.G."/>
            <person name="Ni X.B."/>
            <person name="Tian J.H."/>
            <person name="Sheng Y."/>
            <person name="Liu T."/>
            <person name="Pan Y.S."/>
            <person name="Xia L.Y."/>
            <person name="Li J."/>
            <person name="Zhao F."/>
            <person name="Cao W.C."/>
        </authorList>
    </citation>
    <scope>NUCLEOTIDE SEQUENCE [LARGE SCALE GENOMIC DNA]</scope>
    <source>
        <strain evidence="1">Iper-2018</strain>
    </source>
</reference>
<evidence type="ECO:0000313" key="2">
    <source>
        <dbReference type="Proteomes" id="UP000805193"/>
    </source>
</evidence>
<comment type="caution">
    <text evidence="1">The sequence shown here is derived from an EMBL/GenBank/DDBJ whole genome shotgun (WGS) entry which is preliminary data.</text>
</comment>
<dbReference type="EMBL" id="JABSTQ010005510">
    <property type="protein sequence ID" value="KAG0439155.1"/>
    <property type="molecule type" value="Genomic_DNA"/>
</dbReference>
<name>A0AC60QQ51_IXOPE</name>
<keyword evidence="2" id="KW-1185">Reference proteome</keyword>
<sequence length="260" mass="28561">MYDRTERRKKDKDWAINTFEGWNTGFQKLVGHAHPSVWRLIECLQQVQALIATAFDKPGEVALSEAGAKSHSTPAESSGKYFRGVPEGHLRKVLTGELMERAGEVCGSAASKGSAADAPRGPRPDQGIWAPRRGVAAALPACARISFKREPLMRSDGDDDAFPNYRRPSGLDQDHGGRAVPTRKRRAAEQQHQSAVCEATSLSATLLAATKTPEAEPSSFPVLGEFAPPCSNPPPRLTRRWPWEMDRHLISGGWRYLLPD</sequence>
<proteinExistence type="predicted"/>